<comment type="catalytic activity">
    <reaction evidence="6">
        <text>a sn-glycero-3-phosphodiester + H2O = an alcohol + sn-glycerol 3-phosphate + H(+)</text>
        <dbReference type="Rhea" id="RHEA:12969"/>
        <dbReference type="ChEBI" id="CHEBI:15377"/>
        <dbReference type="ChEBI" id="CHEBI:15378"/>
        <dbReference type="ChEBI" id="CHEBI:30879"/>
        <dbReference type="ChEBI" id="CHEBI:57597"/>
        <dbReference type="ChEBI" id="CHEBI:83408"/>
        <dbReference type="EC" id="3.1.4.46"/>
    </reaction>
</comment>
<reference evidence="8 9" key="1">
    <citation type="submission" date="2023-09" db="EMBL/GenBank/DDBJ databases">
        <authorList>
            <person name="Rey-Velasco X."/>
        </authorList>
    </citation>
    <scope>NUCLEOTIDE SEQUENCE [LARGE SCALE GENOMIC DNA]</scope>
    <source>
        <strain evidence="8 9">F394</strain>
    </source>
</reference>
<dbReference type="Proteomes" id="UP001267426">
    <property type="component" value="Unassembled WGS sequence"/>
</dbReference>
<gene>
    <name evidence="8" type="ORF">RM540_13140</name>
</gene>
<protein>
    <recommendedName>
        <fullName evidence="2">glycerophosphodiester phosphodiesterase</fullName>
        <ecNumber evidence="2">3.1.4.46</ecNumber>
    </recommendedName>
</protein>
<dbReference type="RefSeq" id="WP_311664837.1">
    <property type="nucleotide sequence ID" value="NZ_JAVRHT010000035.1"/>
</dbReference>
<dbReference type="Gene3D" id="3.20.20.190">
    <property type="entry name" value="Phosphatidylinositol (PI) phosphodiesterase"/>
    <property type="match status" value="1"/>
</dbReference>
<evidence type="ECO:0000256" key="1">
    <source>
        <dbReference type="ARBA" id="ARBA00007277"/>
    </source>
</evidence>
<evidence type="ECO:0000256" key="3">
    <source>
        <dbReference type="ARBA" id="ARBA00022729"/>
    </source>
</evidence>
<organism evidence="8 9">
    <name type="scientific">Rubrivirga litoralis</name>
    <dbReference type="NCBI Taxonomy" id="3075598"/>
    <lineage>
        <taxon>Bacteria</taxon>
        <taxon>Pseudomonadati</taxon>
        <taxon>Rhodothermota</taxon>
        <taxon>Rhodothermia</taxon>
        <taxon>Rhodothermales</taxon>
        <taxon>Rubricoccaceae</taxon>
        <taxon>Rubrivirga</taxon>
    </lineage>
</organism>
<keyword evidence="9" id="KW-1185">Reference proteome</keyword>
<sequence length="339" mass="35715">MPSPPDSVAPRPPVLVIAHRGASGDRPEHTLAAYRLAIEQGANVIEPDLVITRDGVLVARHENEISETTDVASRPEFAGRRTTKTIDGEERAGWFTEDFTLAELKTLRAVERLPALRPASAAYDGRFGVPTLNEVIALAQEMGEARGRPVGLYPETKHPAHARALGLPLEEPLVAALHAAGYTSAEDPVWIQSFEVGSLERLDGLTNLRLVQLAHPGGAPADRPALGYDEMMTPEGLGGVAQYADAVGVAKAFVLGDRLAPTPLVADAHAAGLAVHVWTVRAENAFLPAPLRSSSDPAALGDVAAEVRALVAAGVDGLFTDHPALVLAALGRGVTSGRW</sequence>
<feature type="domain" description="GP-PDE" evidence="7">
    <location>
        <begin position="14"/>
        <end position="330"/>
    </location>
</feature>
<evidence type="ECO:0000256" key="6">
    <source>
        <dbReference type="ARBA" id="ARBA00047512"/>
    </source>
</evidence>
<keyword evidence="4" id="KW-0319">Glycerol metabolism</keyword>
<dbReference type="InterPro" id="IPR030395">
    <property type="entry name" value="GP_PDE_dom"/>
</dbReference>
<proteinExistence type="inferred from homology"/>
<accession>A0ABU3BTT1</accession>
<evidence type="ECO:0000313" key="9">
    <source>
        <dbReference type="Proteomes" id="UP001267426"/>
    </source>
</evidence>
<dbReference type="SUPFAM" id="SSF51695">
    <property type="entry name" value="PLC-like phosphodiesterases"/>
    <property type="match status" value="1"/>
</dbReference>
<evidence type="ECO:0000313" key="8">
    <source>
        <dbReference type="EMBL" id="MDT0632699.1"/>
    </source>
</evidence>
<dbReference type="PANTHER" id="PTHR43620">
    <property type="entry name" value="GLYCEROPHOSPHORYL DIESTER PHOSPHODIESTERASE"/>
    <property type="match status" value="1"/>
</dbReference>
<evidence type="ECO:0000256" key="2">
    <source>
        <dbReference type="ARBA" id="ARBA00012247"/>
    </source>
</evidence>
<evidence type="ECO:0000256" key="4">
    <source>
        <dbReference type="ARBA" id="ARBA00022798"/>
    </source>
</evidence>
<evidence type="ECO:0000256" key="5">
    <source>
        <dbReference type="ARBA" id="ARBA00022801"/>
    </source>
</evidence>
<keyword evidence="5" id="KW-0378">Hydrolase</keyword>
<dbReference type="EC" id="3.1.4.46" evidence="2"/>
<comment type="caution">
    <text evidence="8">The sequence shown here is derived from an EMBL/GenBank/DDBJ whole genome shotgun (WGS) entry which is preliminary data.</text>
</comment>
<dbReference type="InterPro" id="IPR017946">
    <property type="entry name" value="PLC-like_Pdiesterase_TIM-brl"/>
</dbReference>
<comment type="similarity">
    <text evidence="1">Belongs to the glycerophosphoryl diester phosphodiesterase family.</text>
</comment>
<dbReference type="PROSITE" id="PS51704">
    <property type="entry name" value="GP_PDE"/>
    <property type="match status" value="1"/>
</dbReference>
<name>A0ABU3BTT1_9BACT</name>
<dbReference type="CDD" id="cd08602">
    <property type="entry name" value="GDPD_ScGlpQ1_like"/>
    <property type="match status" value="1"/>
</dbReference>
<dbReference type="Pfam" id="PF03009">
    <property type="entry name" value="GDPD"/>
    <property type="match status" value="1"/>
</dbReference>
<evidence type="ECO:0000259" key="7">
    <source>
        <dbReference type="PROSITE" id="PS51704"/>
    </source>
</evidence>
<keyword evidence="3" id="KW-0732">Signal</keyword>
<dbReference type="PANTHER" id="PTHR43620:SF7">
    <property type="entry name" value="GLYCEROPHOSPHODIESTER PHOSPHODIESTERASE GDPD5-RELATED"/>
    <property type="match status" value="1"/>
</dbReference>
<dbReference type="EMBL" id="JAVRHT010000035">
    <property type="protein sequence ID" value="MDT0632699.1"/>
    <property type="molecule type" value="Genomic_DNA"/>
</dbReference>